<reference evidence="3" key="2">
    <citation type="journal article" date="2020" name="Int. J. Syst. Evol. Microbiol.">
        <title>Genomic insights into a novel species Rhodoferax aquaticus sp. nov., isolated from freshwater.</title>
        <authorList>
            <person name="Li T."/>
            <person name="Zhuo Y."/>
            <person name="Jin C.Z."/>
            <person name="Wu X."/>
            <person name="Ko S.R."/>
            <person name="Jin F.J."/>
            <person name="Ahn C.Y."/>
            <person name="Oh H.M."/>
            <person name="Lee H.G."/>
            <person name="Jin L."/>
        </authorList>
    </citation>
    <scope>NUCLEOTIDE SEQUENCE [LARGE SCALE GENOMIC DNA]</scope>
    <source>
        <strain evidence="3">Gr-4</strain>
    </source>
</reference>
<dbReference type="PANTHER" id="PTHR43433:SF5">
    <property type="entry name" value="AB HYDROLASE-1 DOMAIN-CONTAINING PROTEIN"/>
    <property type="match status" value="1"/>
</dbReference>
<sequence length="319" mass="33718">MKIRANGIDIEVEDSAHVDGVLVPALARRPAVLLIMGLGMQLIAWPPALVKGLEDGGFRVIRFDNRDVGLSTHFDHLGKPNVLWASIKYRLGLLSKPPYALADMAHDALGVLEALQIESAHVVGVSLGGMIAQRVAIAAPKRVISLTSIMSTSGAKHLPRPQAKVLRVLLSRPKSQRSEAVVAHYLKLFKAIGSPDYPLDAAAMRATVELGVQRSYRPIGTTRQLMAVAADITRAAQLARITSPTLVLHGRADPLVPYACGVDTAKRIAGAKLVGIDGMGHDLPPQPVAQILVELLAHLRAAQGPAAPKGKASAAVASA</sequence>
<evidence type="ECO:0000313" key="3">
    <source>
        <dbReference type="Proteomes" id="UP000317365"/>
    </source>
</evidence>
<proteinExistence type="predicted"/>
<keyword evidence="3" id="KW-1185">Reference proteome</keyword>
<dbReference type="AlphaFoldDB" id="A0A515ES43"/>
<dbReference type="Pfam" id="PF00561">
    <property type="entry name" value="Abhydrolase_1"/>
    <property type="match status" value="1"/>
</dbReference>
<dbReference type="InterPro" id="IPR000073">
    <property type="entry name" value="AB_hydrolase_1"/>
</dbReference>
<dbReference type="Gene3D" id="3.40.50.1820">
    <property type="entry name" value="alpha/beta hydrolase"/>
    <property type="match status" value="1"/>
</dbReference>
<accession>A0A515ES43</accession>
<dbReference type="KEGG" id="rhg:EXZ61_15660"/>
<dbReference type="GO" id="GO:0004806">
    <property type="term" value="F:triacylglycerol lipase activity"/>
    <property type="evidence" value="ECO:0007669"/>
    <property type="project" value="TreeGrafter"/>
</dbReference>
<dbReference type="InterPro" id="IPR050471">
    <property type="entry name" value="AB_hydrolase"/>
</dbReference>
<name>A0A515ES43_9BURK</name>
<dbReference type="SUPFAM" id="SSF53474">
    <property type="entry name" value="alpha/beta-Hydrolases"/>
    <property type="match status" value="1"/>
</dbReference>
<dbReference type="RefSeq" id="WP_142812649.1">
    <property type="nucleotide sequence ID" value="NZ_CP036282.1"/>
</dbReference>
<organism evidence="2 3">
    <name type="scientific">Rhodoferax aquaticus</name>
    <dbReference type="NCBI Taxonomy" id="2527691"/>
    <lineage>
        <taxon>Bacteria</taxon>
        <taxon>Pseudomonadati</taxon>
        <taxon>Pseudomonadota</taxon>
        <taxon>Betaproteobacteria</taxon>
        <taxon>Burkholderiales</taxon>
        <taxon>Comamonadaceae</taxon>
        <taxon>Rhodoferax</taxon>
    </lineage>
</organism>
<keyword evidence="2" id="KW-0378">Hydrolase</keyword>
<dbReference type="GO" id="GO:0046503">
    <property type="term" value="P:glycerolipid catabolic process"/>
    <property type="evidence" value="ECO:0007669"/>
    <property type="project" value="TreeGrafter"/>
</dbReference>
<dbReference type="PANTHER" id="PTHR43433">
    <property type="entry name" value="HYDROLASE, ALPHA/BETA FOLD FAMILY PROTEIN"/>
    <property type="match status" value="1"/>
</dbReference>
<protein>
    <submittedName>
        <fullName evidence="2">Alpha/beta hydrolase</fullName>
    </submittedName>
</protein>
<feature type="domain" description="AB hydrolase-1" evidence="1">
    <location>
        <begin position="30"/>
        <end position="282"/>
    </location>
</feature>
<evidence type="ECO:0000259" key="1">
    <source>
        <dbReference type="Pfam" id="PF00561"/>
    </source>
</evidence>
<reference evidence="3" key="1">
    <citation type="submission" date="2019-02" db="EMBL/GenBank/DDBJ databases">
        <title>Complete genome sequence of Rhodoferax sp. Gr-4.</title>
        <authorList>
            <person name="Jin L."/>
        </authorList>
    </citation>
    <scope>NUCLEOTIDE SEQUENCE [LARGE SCALE GENOMIC DNA]</scope>
    <source>
        <strain evidence="3">Gr-4</strain>
    </source>
</reference>
<evidence type="ECO:0000313" key="2">
    <source>
        <dbReference type="EMBL" id="QDL55492.1"/>
    </source>
</evidence>
<dbReference type="InterPro" id="IPR029058">
    <property type="entry name" value="AB_hydrolase_fold"/>
</dbReference>
<gene>
    <name evidence="2" type="ORF">EXZ61_15660</name>
</gene>
<dbReference type="EMBL" id="CP036282">
    <property type="protein sequence ID" value="QDL55492.1"/>
    <property type="molecule type" value="Genomic_DNA"/>
</dbReference>
<dbReference type="Proteomes" id="UP000317365">
    <property type="component" value="Chromosome"/>
</dbReference>